<reference evidence="3 4" key="1">
    <citation type="journal article" date="1999" name="Science">
        <title>Genome sequence of the radioresistant bacterium Deinococcus radiodurans R1.</title>
        <authorList>
            <person name="White O."/>
            <person name="Eisen J.A."/>
            <person name="Heidelberg J.F."/>
            <person name="Hickey E.K."/>
            <person name="Peterson J.D."/>
            <person name="Dodson R.J."/>
            <person name="Haft D.H."/>
            <person name="Gwinn M.L."/>
            <person name="Nelson W.C."/>
            <person name="Richardson D.L."/>
            <person name="Moffat K.S."/>
            <person name="Qin H."/>
            <person name="Jiang L."/>
            <person name="Pamphile W."/>
            <person name="Crosby M."/>
            <person name="Shen M."/>
            <person name="Vamathevan J.J."/>
            <person name="Lam P."/>
            <person name="McDonald L."/>
            <person name="Utterback T."/>
            <person name="Zalewski C."/>
            <person name="Makarova K.S."/>
            <person name="Aravind L."/>
            <person name="Daly M.J."/>
            <person name="Minton K.W."/>
            <person name="Fleischmann R.D."/>
            <person name="Ketchum K.A."/>
            <person name="Nelson K.E."/>
            <person name="Salzberg S."/>
            <person name="Smith H.O."/>
            <person name="Venter J.C."/>
            <person name="Fraser C.M."/>
        </authorList>
    </citation>
    <scope>NUCLEOTIDE SEQUENCE [LARGE SCALE GENOMIC DNA]</scope>
    <source>
        <strain evidence="4">ATCC 13939 / DSM 20539 / JCM 16871 / LMG 4051 / NBRC 15346 / NCIMB 9279 / R1 / VKM B-1422</strain>
    </source>
</reference>
<dbReference type="KEGG" id="dra:DR_0869"/>
<evidence type="ECO:0008006" key="5">
    <source>
        <dbReference type="Google" id="ProtNLM"/>
    </source>
</evidence>
<organism evidence="3 4">
    <name type="scientific">Deinococcus radiodurans (strain ATCC 13939 / DSM 20539 / JCM 16871 / CCUG 27074 / LMG 4051 / NBRC 15346 / NCIMB 9279 / VKM B-1422 / R1)</name>
    <dbReference type="NCBI Taxonomy" id="243230"/>
    <lineage>
        <taxon>Bacteria</taxon>
        <taxon>Thermotogati</taxon>
        <taxon>Deinococcota</taxon>
        <taxon>Deinococci</taxon>
        <taxon>Deinococcales</taxon>
        <taxon>Deinococcaceae</taxon>
        <taxon>Deinococcus</taxon>
    </lineage>
</organism>
<keyword evidence="4" id="KW-1185">Reference proteome</keyword>
<feature type="region of interest" description="Disordered" evidence="1">
    <location>
        <begin position="170"/>
        <end position="195"/>
    </location>
</feature>
<sequence>MAQRWRSKRQSGPLAPCLLSLPSVAVAAAVGRWHRSPGGLRQGFLHHGRLVRLVAANHLTQFVHHGAFLVVDLFAADAQEAAFLRGVRGVFHHLEQHLAVSGGVFGARLAAHQPRGLPHALNALRFDLFHVAGVLLGQVLGVGRGAEQFGGHRLHQRRARRAADTFAHGSGNRLRFGEQPGQSAGAGGDHSGPRAAWPGHDLEPLVCREVVFYAHAASFNGSCSFRRL</sequence>
<gene>
    <name evidence="3" type="ordered locus">DR_0869</name>
</gene>
<evidence type="ECO:0000256" key="2">
    <source>
        <dbReference type="SAM" id="SignalP"/>
    </source>
</evidence>
<keyword evidence="2" id="KW-0732">Signal</keyword>
<feature type="signal peptide" evidence="2">
    <location>
        <begin position="1"/>
        <end position="27"/>
    </location>
</feature>
<evidence type="ECO:0000313" key="4">
    <source>
        <dbReference type="Proteomes" id="UP000002524"/>
    </source>
</evidence>
<dbReference type="STRING" id="243230.DR_0869"/>
<name>Q9RW00_DEIRA</name>
<accession>Q9RW00</accession>
<evidence type="ECO:0000313" key="3">
    <source>
        <dbReference type="EMBL" id="AAF10460.1"/>
    </source>
</evidence>
<proteinExistence type="predicted"/>
<feature type="chain" id="PRO_5004336781" description="Secreted protein" evidence="2">
    <location>
        <begin position="28"/>
        <end position="228"/>
    </location>
</feature>
<dbReference type="PIR" id="C75463">
    <property type="entry name" value="C75463"/>
</dbReference>
<dbReference type="PaxDb" id="243230-DR_0869"/>
<dbReference type="Proteomes" id="UP000002524">
    <property type="component" value="Chromosome 1"/>
</dbReference>
<protein>
    <recommendedName>
        <fullName evidence="5">Secreted protein</fullName>
    </recommendedName>
</protein>
<dbReference type="AlphaFoldDB" id="Q9RW00"/>
<dbReference type="EnsemblBacteria" id="AAF10460">
    <property type="protein sequence ID" value="AAF10460"/>
    <property type="gene ID" value="DR_0869"/>
</dbReference>
<dbReference type="InParanoid" id="Q9RW00"/>
<dbReference type="EMBL" id="AE000513">
    <property type="protein sequence ID" value="AAF10460.1"/>
    <property type="molecule type" value="Genomic_DNA"/>
</dbReference>
<evidence type="ECO:0000256" key="1">
    <source>
        <dbReference type="SAM" id="MobiDB-lite"/>
    </source>
</evidence>
<dbReference type="HOGENOM" id="CLU_1213200_0_0_0"/>